<feature type="compositionally biased region" description="Basic and acidic residues" evidence="1">
    <location>
        <begin position="27"/>
        <end position="36"/>
    </location>
</feature>
<dbReference type="Proteomes" id="UP001302367">
    <property type="component" value="Chromosome 8"/>
</dbReference>
<organism evidence="2 4">
    <name type="scientific">Cercospora beticola</name>
    <name type="common">Sugarbeet leaf spot fungus</name>
    <dbReference type="NCBI Taxonomy" id="122368"/>
    <lineage>
        <taxon>Eukaryota</taxon>
        <taxon>Fungi</taxon>
        <taxon>Dikarya</taxon>
        <taxon>Ascomycota</taxon>
        <taxon>Pezizomycotina</taxon>
        <taxon>Dothideomycetes</taxon>
        <taxon>Dothideomycetidae</taxon>
        <taxon>Mycosphaerellales</taxon>
        <taxon>Mycosphaerellaceae</taxon>
        <taxon>Cercospora</taxon>
    </lineage>
</organism>
<evidence type="ECO:0000313" key="4">
    <source>
        <dbReference type="Proteomes" id="UP000230605"/>
    </source>
</evidence>
<feature type="compositionally biased region" description="Polar residues" evidence="1">
    <location>
        <begin position="64"/>
        <end position="78"/>
    </location>
</feature>
<dbReference type="Proteomes" id="UP000230605">
    <property type="component" value="Chromosome 8"/>
</dbReference>
<sequence length="167" mass="18557">MIMSICLRFCNDPDCSNDYELPFGTRGYERRQKQSEPIDGPVQGGAHPAPSLAALPQSGDEYFPQTSDPFLSLSTQLRADSDESTAKFTSEDGQHDSSSDAHDPSNDKQAFRAPLPTPATLADARDLIREDEQSEYDDENDDEDGRDGEEDNDQDEEEDEKEDANGY</sequence>
<name>A0A2G5HUS7_CERBT</name>
<feature type="compositionally biased region" description="Basic and acidic residues" evidence="1">
    <location>
        <begin position="79"/>
        <end position="110"/>
    </location>
</feature>
<evidence type="ECO:0000256" key="1">
    <source>
        <dbReference type="SAM" id="MobiDB-lite"/>
    </source>
</evidence>
<proteinExistence type="predicted"/>
<evidence type="ECO:0000313" key="3">
    <source>
        <dbReference type="EMBL" id="WPB07608.1"/>
    </source>
</evidence>
<reference evidence="2 4" key="1">
    <citation type="submission" date="2015-10" db="EMBL/GenBank/DDBJ databases">
        <title>The cercosporin biosynthetic gene cluster was horizontally transferred to several fungal lineages and shown to be expanded in Cercospora beticola based on microsynteny with recipient genomes.</title>
        <authorList>
            <person name="De Jonge R."/>
            <person name="Ebert M.K."/>
            <person name="Suttle J.C."/>
            <person name="Jurick Ii W.M."/>
            <person name="Secor G.A."/>
            <person name="Thomma B.P."/>
            <person name="Van De Peer Y."/>
            <person name="Bolton M.D."/>
        </authorList>
    </citation>
    <scope>NUCLEOTIDE SEQUENCE [LARGE SCALE GENOMIC DNA]</scope>
    <source>
        <strain evidence="2 4">09-40</strain>
    </source>
</reference>
<evidence type="ECO:0000313" key="2">
    <source>
        <dbReference type="EMBL" id="PIA95992.1"/>
    </source>
</evidence>
<gene>
    <name evidence="2" type="ORF">CB0940_10871</name>
    <name evidence="3" type="ORF">RHO25_012269</name>
</gene>
<feature type="region of interest" description="Disordered" evidence="1">
    <location>
        <begin position="26"/>
        <end position="167"/>
    </location>
</feature>
<evidence type="ECO:0000313" key="5">
    <source>
        <dbReference type="Proteomes" id="UP001302367"/>
    </source>
</evidence>
<protein>
    <submittedName>
        <fullName evidence="2">Uncharacterized protein</fullName>
    </submittedName>
</protein>
<reference evidence="3 5" key="2">
    <citation type="submission" date="2023-09" db="EMBL/GenBank/DDBJ databases">
        <title>Complete-Gapless Cercospora beticola genome.</title>
        <authorList>
            <person name="Wyatt N.A."/>
            <person name="Spanner R.E."/>
            <person name="Bolton M.D."/>
        </authorList>
    </citation>
    <scope>NUCLEOTIDE SEQUENCE [LARGE SCALE GENOMIC DNA]</scope>
    <source>
        <strain evidence="3">Cb09-40</strain>
    </source>
</reference>
<feature type="compositionally biased region" description="Acidic residues" evidence="1">
    <location>
        <begin position="132"/>
        <end position="167"/>
    </location>
</feature>
<keyword evidence="5" id="KW-1185">Reference proteome</keyword>
<accession>A0A2G5HUS7</accession>
<dbReference type="EMBL" id="LKMD01000103">
    <property type="protein sequence ID" value="PIA95992.1"/>
    <property type="molecule type" value="Genomic_DNA"/>
</dbReference>
<dbReference type="EMBL" id="CP134191">
    <property type="protein sequence ID" value="WPB07608.1"/>
    <property type="molecule type" value="Genomic_DNA"/>
</dbReference>
<dbReference type="AlphaFoldDB" id="A0A2G5HUS7"/>